<evidence type="ECO:0000259" key="3">
    <source>
        <dbReference type="Pfam" id="PF01266"/>
    </source>
</evidence>
<dbReference type="Gene3D" id="3.50.50.60">
    <property type="entry name" value="FAD/NAD(P)-binding domain"/>
    <property type="match status" value="1"/>
</dbReference>
<name>A0AAW1QTC0_9CHLO</name>
<dbReference type="InterPro" id="IPR006076">
    <property type="entry name" value="FAD-dep_OxRdtase"/>
</dbReference>
<feature type="region of interest" description="Disordered" evidence="2">
    <location>
        <begin position="99"/>
        <end position="123"/>
    </location>
</feature>
<dbReference type="GO" id="GO:0016491">
    <property type="term" value="F:oxidoreductase activity"/>
    <property type="evidence" value="ECO:0007669"/>
    <property type="project" value="UniProtKB-KW"/>
</dbReference>
<keyword evidence="5" id="KW-1185">Reference proteome</keyword>
<dbReference type="Gene3D" id="3.30.9.10">
    <property type="entry name" value="D-Amino Acid Oxidase, subunit A, domain 2"/>
    <property type="match status" value="1"/>
</dbReference>
<feature type="domain" description="FAD dependent oxidoreductase" evidence="3">
    <location>
        <begin position="16"/>
        <end position="346"/>
    </location>
</feature>
<protein>
    <recommendedName>
        <fullName evidence="3">FAD dependent oxidoreductase domain-containing protein</fullName>
    </recommendedName>
</protein>
<dbReference type="EMBL" id="JALJOS010000028">
    <property type="protein sequence ID" value="KAK9824712.1"/>
    <property type="molecule type" value="Genomic_DNA"/>
</dbReference>
<proteinExistence type="predicted"/>
<evidence type="ECO:0000256" key="1">
    <source>
        <dbReference type="ARBA" id="ARBA00023002"/>
    </source>
</evidence>
<dbReference type="Pfam" id="PF01266">
    <property type="entry name" value="DAO"/>
    <property type="match status" value="1"/>
</dbReference>
<evidence type="ECO:0000313" key="4">
    <source>
        <dbReference type="EMBL" id="KAK9824712.1"/>
    </source>
</evidence>
<dbReference type="GO" id="GO:0005737">
    <property type="term" value="C:cytoplasm"/>
    <property type="evidence" value="ECO:0007669"/>
    <property type="project" value="TreeGrafter"/>
</dbReference>
<dbReference type="InterPro" id="IPR036188">
    <property type="entry name" value="FAD/NAD-bd_sf"/>
</dbReference>
<dbReference type="PANTHER" id="PTHR13847:SF289">
    <property type="entry name" value="GLYCINE OXIDASE"/>
    <property type="match status" value="1"/>
</dbReference>
<sequence>MQTIAAGQAHQSSPLRVAVVGAGLLGSSAAWQLAKRGCEVVVIEAAKRPAEGASGKSWAWLNANRKTPSHYKELNSRSMQLWHQFPDLAEFPGTISVGDARDEDPAYKSSNLSSADVSSLEPELSADARAQPMRLYSQEGFAYPAEANAHFLHQAERQGASVRLSEVAMDFHKAAGTSDAISAVMTDKGTYETDLVVLACGERTPEMAAKLGVPFRLADKPSDHVVHTKPMPRTLHHIVIGGVEPGEELFIVQRRNGAFLIAYYKGEGAHPKVVNEETGRQVLHRAARLVPALAHAEVDHIVVGDAPTPFDGLPVTGFHPACSNAYILCSHSGATLAPLLGQLVAQEIADKQPADLLQHYRPTRNFNVGSHVL</sequence>
<keyword evidence="1" id="KW-0560">Oxidoreductase</keyword>
<gene>
    <name evidence="4" type="ORF">WJX74_000161</name>
</gene>
<evidence type="ECO:0000313" key="5">
    <source>
        <dbReference type="Proteomes" id="UP001438707"/>
    </source>
</evidence>
<dbReference type="SUPFAM" id="SSF51905">
    <property type="entry name" value="FAD/NAD(P)-binding domain"/>
    <property type="match status" value="1"/>
</dbReference>
<feature type="compositionally biased region" description="Low complexity" evidence="2">
    <location>
        <begin position="109"/>
        <end position="119"/>
    </location>
</feature>
<evidence type="ECO:0000256" key="2">
    <source>
        <dbReference type="SAM" id="MobiDB-lite"/>
    </source>
</evidence>
<accession>A0AAW1QTC0</accession>
<dbReference type="PANTHER" id="PTHR13847">
    <property type="entry name" value="SARCOSINE DEHYDROGENASE-RELATED"/>
    <property type="match status" value="1"/>
</dbReference>
<comment type="caution">
    <text evidence="4">The sequence shown here is derived from an EMBL/GenBank/DDBJ whole genome shotgun (WGS) entry which is preliminary data.</text>
</comment>
<organism evidence="4 5">
    <name type="scientific">Apatococcus lobatus</name>
    <dbReference type="NCBI Taxonomy" id="904363"/>
    <lineage>
        <taxon>Eukaryota</taxon>
        <taxon>Viridiplantae</taxon>
        <taxon>Chlorophyta</taxon>
        <taxon>core chlorophytes</taxon>
        <taxon>Trebouxiophyceae</taxon>
        <taxon>Chlorellales</taxon>
        <taxon>Chlorellaceae</taxon>
        <taxon>Apatococcus</taxon>
    </lineage>
</organism>
<reference evidence="4 5" key="1">
    <citation type="journal article" date="2024" name="Nat. Commun.">
        <title>Phylogenomics reveals the evolutionary origins of lichenization in chlorophyte algae.</title>
        <authorList>
            <person name="Puginier C."/>
            <person name="Libourel C."/>
            <person name="Otte J."/>
            <person name="Skaloud P."/>
            <person name="Haon M."/>
            <person name="Grisel S."/>
            <person name="Petersen M."/>
            <person name="Berrin J.G."/>
            <person name="Delaux P.M."/>
            <person name="Dal Grande F."/>
            <person name="Keller J."/>
        </authorList>
    </citation>
    <scope>NUCLEOTIDE SEQUENCE [LARGE SCALE GENOMIC DNA]</scope>
    <source>
        <strain evidence="4 5">SAG 2145</strain>
    </source>
</reference>
<dbReference type="AlphaFoldDB" id="A0AAW1QTC0"/>
<dbReference type="Proteomes" id="UP001438707">
    <property type="component" value="Unassembled WGS sequence"/>
</dbReference>